<protein>
    <submittedName>
        <fullName evidence="2">Uncharacterized protein</fullName>
    </submittedName>
</protein>
<accession>A0A5A5R2L9</accession>
<dbReference type="EMBL" id="BHVO01000002">
    <property type="protein sequence ID" value="GCA68715.1"/>
    <property type="molecule type" value="Genomic_DNA"/>
</dbReference>
<sequence length="68" mass="7614">MNWGVGGDHCEPLRGERGVGRINKNNLLPPADRLISTSNLNYEQLINTELKPKNPQLGTEPSLQWDCN</sequence>
<reference evidence="2 3" key="1">
    <citation type="submission" date="2018-09" db="EMBL/GenBank/DDBJ databases">
        <title>Evolutionary history of phycoerythrin pigmentation in the water bloom-forming cyanobacterium Microcystis aeruginosa.</title>
        <authorList>
            <person name="Tanabe Y."/>
            <person name="Tanabe Y."/>
            <person name="Yamaguchi H."/>
        </authorList>
    </citation>
    <scope>NUCLEOTIDE SEQUENCE [LARGE SCALE GENOMIC DNA]</scope>
    <source>
        <strain evidence="2 3">NIES-2519</strain>
    </source>
</reference>
<proteinExistence type="predicted"/>
<evidence type="ECO:0000313" key="2">
    <source>
        <dbReference type="EMBL" id="GCA68715.1"/>
    </source>
</evidence>
<evidence type="ECO:0000256" key="1">
    <source>
        <dbReference type="SAM" id="MobiDB-lite"/>
    </source>
</evidence>
<gene>
    <name evidence="2" type="ORF">MiYa_00230</name>
</gene>
<feature type="compositionally biased region" description="Basic and acidic residues" evidence="1">
    <location>
        <begin position="8"/>
        <end position="19"/>
    </location>
</feature>
<evidence type="ECO:0000313" key="3">
    <source>
        <dbReference type="Proteomes" id="UP000323569"/>
    </source>
</evidence>
<feature type="region of interest" description="Disordered" evidence="1">
    <location>
        <begin position="1"/>
        <end position="27"/>
    </location>
</feature>
<dbReference type="AlphaFoldDB" id="A0A5A5R2L9"/>
<name>A0A5A5R2L9_MICAE</name>
<comment type="caution">
    <text evidence="2">The sequence shown here is derived from an EMBL/GenBank/DDBJ whole genome shotgun (WGS) entry which is preliminary data.</text>
</comment>
<organism evidence="2 3">
    <name type="scientific">Microcystis aeruginosa NIES-2519</name>
    <dbReference type="NCBI Taxonomy" id="2303981"/>
    <lineage>
        <taxon>Bacteria</taxon>
        <taxon>Bacillati</taxon>
        <taxon>Cyanobacteriota</taxon>
        <taxon>Cyanophyceae</taxon>
        <taxon>Oscillatoriophycideae</taxon>
        <taxon>Chroococcales</taxon>
        <taxon>Microcystaceae</taxon>
        <taxon>Microcystis</taxon>
    </lineage>
</organism>
<dbReference type="Proteomes" id="UP000323569">
    <property type="component" value="Unassembled WGS sequence"/>
</dbReference>